<evidence type="ECO:0000313" key="3">
    <source>
        <dbReference type="EMBL" id="MDV2476284.1"/>
    </source>
</evidence>
<gene>
    <name evidence="3" type="ORF">F8M49_14730</name>
</gene>
<feature type="region of interest" description="Disordered" evidence="1">
    <location>
        <begin position="260"/>
        <end position="334"/>
    </location>
</feature>
<dbReference type="Proteomes" id="UP001275440">
    <property type="component" value="Unassembled WGS sequence"/>
</dbReference>
<dbReference type="EMBL" id="WBMO01000001">
    <property type="protein sequence ID" value="MDV2476284.1"/>
    <property type="molecule type" value="Genomic_DNA"/>
</dbReference>
<evidence type="ECO:0000256" key="1">
    <source>
        <dbReference type="SAM" id="MobiDB-lite"/>
    </source>
</evidence>
<feature type="compositionally biased region" description="Basic and acidic residues" evidence="1">
    <location>
        <begin position="260"/>
        <end position="272"/>
    </location>
</feature>
<keyword evidence="2" id="KW-0812">Transmembrane</keyword>
<name>A0ABU3WRQ6_9NOCA</name>
<keyword evidence="2" id="KW-1133">Transmembrane helix</keyword>
<feature type="transmembrane region" description="Helical" evidence="2">
    <location>
        <begin position="231"/>
        <end position="253"/>
    </location>
</feature>
<sequence length="334" mass="33345">MRAVLGVAVDDGEISAVLVDADVPVLGPFDSQRWAASESDETADAAAGAVAAMTERAERAGLTIGRIGLVAAPGIADAIRAAASVEVTSVDVDAARLAFLANAPELAETPVLALHTRNGTAETVAVVDVAAGTVSVAVTPDGDDLIGYAELLPDAMDEAIARAGRSPQALVFLDLRPGDTGAARDLATVLGVPFVTPHGVPWHRATGAALVAARRDAPLPVAGGTRSRGQVAALVGLLVVLLAILGTGLAVAIGDAGESREAEPTVVFDERPVPTSAPPAPTYTGGPAPAPAPAPCASGVPDAPQIRPASWPARASDPDLIPAPVPTPGPQPCP</sequence>
<keyword evidence="2" id="KW-0472">Membrane</keyword>
<feature type="compositionally biased region" description="Pro residues" evidence="1">
    <location>
        <begin position="321"/>
        <end position="334"/>
    </location>
</feature>
<keyword evidence="4" id="KW-1185">Reference proteome</keyword>
<proteinExistence type="predicted"/>
<reference evidence="3 4" key="1">
    <citation type="submission" date="2019-10" db="EMBL/GenBank/DDBJ databases">
        <title>Draft Genome Assembly of Rhodococcus zopfii DSM44189.</title>
        <authorList>
            <person name="Sutton J.M."/>
            <person name="Akob D.M."/>
            <person name="Bushman T.J."/>
        </authorList>
    </citation>
    <scope>NUCLEOTIDE SEQUENCE [LARGE SCALE GENOMIC DNA]</scope>
    <source>
        <strain evidence="3 4">DSM 44189</strain>
    </source>
</reference>
<protein>
    <recommendedName>
        <fullName evidence="5">FHA domain-containing protein</fullName>
    </recommendedName>
</protein>
<evidence type="ECO:0000256" key="2">
    <source>
        <dbReference type="SAM" id="Phobius"/>
    </source>
</evidence>
<accession>A0ABU3WRQ6</accession>
<organism evidence="3 4">
    <name type="scientific">Rhodococcus zopfii</name>
    <dbReference type="NCBI Taxonomy" id="43772"/>
    <lineage>
        <taxon>Bacteria</taxon>
        <taxon>Bacillati</taxon>
        <taxon>Actinomycetota</taxon>
        <taxon>Actinomycetes</taxon>
        <taxon>Mycobacteriales</taxon>
        <taxon>Nocardiaceae</taxon>
        <taxon>Rhodococcus</taxon>
    </lineage>
</organism>
<evidence type="ECO:0000313" key="4">
    <source>
        <dbReference type="Proteomes" id="UP001275440"/>
    </source>
</evidence>
<evidence type="ECO:0008006" key="5">
    <source>
        <dbReference type="Google" id="ProtNLM"/>
    </source>
</evidence>
<comment type="caution">
    <text evidence="3">The sequence shown here is derived from an EMBL/GenBank/DDBJ whole genome shotgun (WGS) entry which is preliminary data.</text>
</comment>